<reference evidence="10" key="1">
    <citation type="journal article" date="2019" name="Int. J. Syst. Evol. Microbiol.">
        <title>The Global Catalogue of Microorganisms (GCM) 10K type strain sequencing project: providing services to taxonomists for standard genome sequencing and annotation.</title>
        <authorList>
            <consortium name="The Broad Institute Genomics Platform"/>
            <consortium name="The Broad Institute Genome Sequencing Center for Infectious Disease"/>
            <person name="Wu L."/>
            <person name="Ma J."/>
        </authorList>
    </citation>
    <scope>NUCLEOTIDE SEQUENCE [LARGE SCALE GENOMIC DNA]</scope>
    <source>
        <strain evidence="10">JCM 13004</strain>
    </source>
</reference>
<comment type="caution">
    <text evidence="9">The sequence shown here is derived from an EMBL/GenBank/DDBJ whole genome shotgun (WGS) entry which is preliminary data.</text>
</comment>
<protein>
    <recommendedName>
        <fullName evidence="5">Heat-inducible transcription repressor HrcA</fullName>
    </recommendedName>
</protein>
<gene>
    <name evidence="5 9" type="primary">hrcA</name>
    <name evidence="9" type="ORF">GCM10009665_02690</name>
</gene>
<evidence type="ECO:0000256" key="3">
    <source>
        <dbReference type="ARBA" id="ARBA00023016"/>
    </source>
</evidence>
<dbReference type="SUPFAM" id="SSF46785">
    <property type="entry name" value="Winged helix' DNA-binding domain"/>
    <property type="match status" value="1"/>
</dbReference>
<comment type="function">
    <text evidence="5">Negative regulator of class I heat shock genes (grpE-dnaK-dnaJ and groELS operons). Prevents heat-shock induction of these operons.</text>
</comment>
<dbReference type="InterPro" id="IPR023120">
    <property type="entry name" value="WHTH_transcript_rep_HrcA_IDD"/>
</dbReference>
<sequence>MFDEAESDSRASDPHRSDSSRSESGRSGPGAAAPAAAARSAAARPAVARAGGSEVSRLDVRQLDERKLAVLRAIVQDYVGTEEPVGSKALVERHNLGVSPATVRNDMATLEEDGYIHQPHTSAGRIPTDKGYRLFVDRLAEVKPMTAPERRAIRHFLDGAVDLDDVVARTVRLLAQLTRQVAVVQYPSLTRSTVRHVELVALAPTKVMLVLITNTGRVEQRMVDCPGPVGETTLADLRARLNAKAGGRRFPDVPALVEDLPSSFEPSERPMVTTVLSTLFESLVEQNEERIMLAGTANLTRFGHDFPLTIQPVLEALEEQVVLLRLLGETTEAGMTVRIGRENEYEGLNSTSVVSVGYGSGDESVAKLGVIGPTRMDYPGTMGAVRAVARYVGQILAES</sequence>
<dbReference type="PANTHER" id="PTHR34824:SF1">
    <property type="entry name" value="HEAT-INDUCIBLE TRANSCRIPTION REPRESSOR HRCA"/>
    <property type="match status" value="1"/>
</dbReference>
<dbReference type="InterPro" id="IPR001034">
    <property type="entry name" value="DeoR_HTH"/>
</dbReference>
<feature type="domain" description="HTH deoR-type" evidence="8">
    <location>
        <begin position="95"/>
        <end position="123"/>
    </location>
</feature>
<evidence type="ECO:0000259" key="8">
    <source>
        <dbReference type="Pfam" id="PF08220"/>
    </source>
</evidence>
<feature type="region of interest" description="Disordered" evidence="6">
    <location>
        <begin position="1"/>
        <end position="41"/>
    </location>
</feature>
<dbReference type="Pfam" id="PF08220">
    <property type="entry name" value="HTH_DeoR"/>
    <property type="match status" value="1"/>
</dbReference>
<dbReference type="Gene3D" id="3.30.390.60">
    <property type="entry name" value="Heat-inducible transcription repressor hrca homolog, domain 3"/>
    <property type="match status" value="1"/>
</dbReference>
<evidence type="ECO:0000256" key="2">
    <source>
        <dbReference type="ARBA" id="ARBA00023015"/>
    </source>
</evidence>
<feature type="domain" description="Heat-inducible transcription repressor HrcA C-terminal" evidence="7">
    <location>
        <begin position="164"/>
        <end position="382"/>
    </location>
</feature>
<keyword evidence="4 5" id="KW-0804">Transcription</keyword>
<name>A0ABP4G7Z8_9ACTN</name>
<dbReference type="InterPro" id="IPR036390">
    <property type="entry name" value="WH_DNA-bd_sf"/>
</dbReference>
<evidence type="ECO:0000256" key="6">
    <source>
        <dbReference type="SAM" id="MobiDB-lite"/>
    </source>
</evidence>
<dbReference type="Gene3D" id="3.30.450.40">
    <property type="match status" value="1"/>
</dbReference>
<dbReference type="InterPro" id="IPR021153">
    <property type="entry name" value="HrcA_C"/>
</dbReference>
<dbReference type="HAMAP" id="MF_00081">
    <property type="entry name" value="HrcA"/>
    <property type="match status" value="1"/>
</dbReference>
<evidence type="ECO:0000256" key="1">
    <source>
        <dbReference type="ARBA" id="ARBA00022491"/>
    </source>
</evidence>
<dbReference type="InterPro" id="IPR029016">
    <property type="entry name" value="GAF-like_dom_sf"/>
</dbReference>
<keyword evidence="1 5" id="KW-0678">Repressor</keyword>
<dbReference type="InterPro" id="IPR002571">
    <property type="entry name" value="HrcA"/>
</dbReference>
<evidence type="ECO:0000313" key="9">
    <source>
        <dbReference type="EMBL" id="GAA1216302.1"/>
    </source>
</evidence>
<evidence type="ECO:0000256" key="4">
    <source>
        <dbReference type="ARBA" id="ARBA00023163"/>
    </source>
</evidence>
<dbReference type="EMBL" id="BAAALF010000002">
    <property type="protein sequence ID" value="GAA1216302.1"/>
    <property type="molecule type" value="Genomic_DNA"/>
</dbReference>
<comment type="similarity">
    <text evidence="5">Belongs to the HrcA family.</text>
</comment>
<dbReference type="Proteomes" id="UP001500037">
    <property type="component" value="Unassembled WGS sequence"/>
</dbReference>
<keyword evidence="2 5" id="KW-0805">Transcription regulation</keyword>
<dbReference type="PANTHER" id="PTHR34824">
    <property type="entry name" value="HEAT-INDUCIBLE TRANSCRIPTION REPRESSOR HRCA"/>
    <property type="match status" value="1"/>
</dbReference>
<evidence type="ECO:0000259" key="7">
    <source>
        <dbReference type="Pfam" id="PF01628"/>
    </source>
</evidence>
<evidence type="ECO:0000313" key="10">
    <source>
        <dbReference type="Proteomes" id="UP001500037"/>
    </source>
</evidence>
<evidence type="ECO:0000256" key="5">
    <source>
        <dbReference type="HAMAP-Rule" id="MF_00081"/>
    </source>
</evidence>
<dbReference type="NCBIfam" id="TIGR00331">
    <property type="entry name" value="hrcA"/>
    <property type="match status" value="1"/>
</dbReference>
<feature type="compositionally biased region" description="Basic and acidic residues" evidence="6">
    <location>
        <begin position="7"/>
        <end position="24"/>
    </location>
</feature>
<keyword evidence="3 5" id="KW-0346">Stress response</keyword>
<dbReference type="SUPFAM" id="SSF55781">
    <property type="entry name" value="GAF domain-like"/>
    <property type="match status" value="1"/>
</dbReference>
<dbReference type="InterPro" id="IPR036388">
    <property type="entry name" value="WH-like_DNA-bd_sf"/>
</dbReference>
<accession>A0ABP4G7Z8</accession>
<organism evidence="9 10">
    <name type="scientific">Kitasatospora nipponensis</name>
    <dbReference type="NCBI Taxonomy" id="258049"/>
    <lineage>
        <taxon>Bacteria</taxon>
        <taxon>Bacillati</taxon>
        <taxon>Actinomycetota</taxon>
        <taxon>Actinomycetes</taxon>
        <taxon>Kitasatosporales</taxon>
        <taxon>Streptomycetaceae</taxon>
        <taxon>Kitasatospora</taxon>
    </lineage>
</organism>
<feature type="compositionally biased region" description="Low complexity" evidence="6">
    <location>
        <begin position="25"/>
        <end position="41"/>
    </location>
</feature>
<dbReference type="Gene3D" id="1.10.10.10">
    <property type="entry name" value="Winged helix-like DNA-binding domain superfamily/Winged helix DNA-binding domain"/>
    <property type="match status" value="1"/>
</dbReference>
<dbReference type="PIRSF" id="PIRSF005485">
    <property type="entry name" value="HrcA"/>
    <property type="match status" value="1"/>
</dbReference>
<keyword evidence="10" id="KW-1185">Reference proteome</keyword>
<dbReference type="Pfam" id="PF01628">
    <property type="entry name" value="HrcA"/>
    <property type="match status" value="1"/>
</dbReference>
<proteinExistence type="inferred from homology"/>